<name>A0A2P5XJF3_GOSBA</name>
<feature type="domain" description="U-box" evidence="6">
    <location>
        <begin position="1"/>
        <end position="63"/>
    </location>
</feature>
<evidence type="ECO:0000259" key="6">
    <source>
        <dbReference type="PROSITE" id="PS51698"/>
    </source>
</evidence>
<keyword evidence="4 5" id="KW-0833">Ubl conjugation pathway</keyword>
<dbReference type="PANTHER" id="PTHR22849:SF24">
    <property type="entry name" value="E3 UBIQUITIN-PROTEIN LIGASE PUB24"/>
    <property type="match status" value="1"/>
</dbReference>
<dbReference type="InterPro" id="IPR045185">
    <property type="entry name" value="PUB22/23/24-like"/>
</dbReference>
<sequence length="687" mass="77173">MKDPVTATTGITYDRESIEQWLLTYKNTSCPVTQQPLPPESDLTPNHTLRRLIQSWCTENASLGVDRIPTPKPSLDKSHFFKLIKQLQQPGSNIKALQKLDFLAAKNERNRKFMVETGVPKALLSFIVNCFEEISNQGLAEALRVLVFIRIPLAEAKIFLQEYNDQIIKSLIWVLGCEFKPQVMVKSHAVLALKTMIQAASSGFLERLEPPFFEMITGVLKQTTTVSQQGMNAALHALLIACPWGRNRLLSYLRARASTSQSLWERSRRNSVAALRGNTDSLSREVPKYFLCPISLQIMKDPVTATTGITYDRESIEQWLLTYKNTSCPVTQQPLPPESDLTPNHTLRRLIQSWCTENASLGVDRIPTPKPSLDKSHFFKLIKQLQQPGSNIKALQKLDFLAAKNERNRKFMVETGVPKALLSFIVNCFEEISNQGLAEALRVLVFIRIPLAEAKIFLQEYNDQIIKSLIWVLGCEFKPQVMVKSHAVLALKTMIQAASSGFLERLEPPFFEMITGVLKQTTTVSQQGMNAALHALLIACPWGRNRLMMVESGAVSALIELELGIQEKRTTELILGILFHLCCCADGRAEFLSHKGGLAVVTKRIMKVSPTADDRAVFILSLISKFVATNPGLEEMVEVGTVTKLCMLLQVDSTAPYLKSKAMGILRSHTDEWRKFPCIDKTFHKVY</sequence>
<proteinExistence type="predicted"/>
<dbReference type="InterPro" id="IPR013083">
    <property type="entry name" value="Znf_RING/FYVE/PHD"/>
</dbReference>
<dbReference type="CDD" id="cd16664">
    <property type="entry name" value="RING-Ubox_PUB"/>
    <property type="match status" value="1"/>
</dbReference>
<dbReference type="GO" id="GO:0016567">
    <property type="term" value="P:protein ubiquitination"/>
    <property type="evidence" value="ECO:0007669"/>
    <property type="project" value="UniProtKB-UniRule"/>
</dbReference>
<dbReference type="SMART" id="SM00504">
    <property type="entry name" value="Ubox"/>
    <property type="match status" value="2"/>
</dbReference>
<comment type="function">
    <text evidence="5">Functions as an E3 ubiquitin ligase.</text>
</comment>
<comment type="pathway">
    <text evidence="2 5">Protein modification; protein ubiquitination.</text>
</comment>
<dbReference type="Pfam" id="PF04564">
    <property type="entry name" value="U-box"/>
    <property type="match status" value="2"/>
</dbReference>
<dbReference type="SUPFAM" id="SSF57850">
    <property type="entry name" value="RING/U-box"/>
    <property type="match status" value="2"/>
</dbReference>
<dbReference type="InterPro" id="IPR016024">
    <property type="entry name" value="ARM-type_fold"/>
</dbReference>
<evidence type="ECO:0000313" key="8">
    <source>
        <dbReference type="Proteomes" id="UP000239757"/>
    </source>
</evidence>
<evidence type="ECO:0000313" key="7">
    <source>
        <dbReference type="EMBL" id="PPS03440.1"/>
    </source>
</evidence>
<accession>A0A2P5XJF3</accession>
<keyword evidence="3 5" id="KW-0808">Transferase</keyword>
<dbReference type="GO" id="GO:0061630">
    <property type="term" value="F:ubiquitin protein ligase activity"/>
    <property type="evidence" value="ECO:0007669"/>
    <property type="project" value="UniProtKB-UniRule"/>
</dbReference>
<dbReference type="SUPFAM" id="SSF48371">
    <property type="entry name" value="ARM repeat"/>
    <property type="match status" value="2"/>
</dbReference>
<dbReference type="PROSITE" id="PS51698">
    <property type="entry name" value="U_BOX"/>
    <property type="match status" value="2"/>
</dbReference>
<dbReference type="OrthoDB" id="10064100at2759"/>
<organism evidence="7 8">
    <name type="scientific">Gossypium barbadense</name>
    <name type="common">Sea Island cotton</name>
    <name type="synonym">Hibiscus barbadensis</name>
    <dbReference type="NCBI Taxonomy" id="3634"/>
    <lineage>
        <taxon>Eukaryota</taxon>
        <taxon>Viridiplantae</taxon>
        <taxon>Streptophyta</taxon>
        <taxon>Embryophyta</taxon>
        <taxon>Tracheophyta</taxon>
        <taxon>Spermatophyta</taxon>
        <taxon>Magnoliopsida</taxon>
        <taxon>eudicotyledons</taxon>
        <taxon>Gunneridae</taxon>
        <taxon>Pentapetalae</taxon>
        <taxon>rosids</taxon>
        <taxon>malvids</taxon>
        <taxon>Malvales</taxon>
        <taxon>Malvaceae</taxon>
        <taxon>Malvoideae</taxon>
        <taxon>Gossypium</taxon>
    </lineage>
</organism>
<reference evidence="7 8" key="1">
    <citation type="submission" date="2015-01" db="EMBL/GenBank/DDBJ databases">
        <title>Genome of allotetraploid Gossypium barbadense reveals genomic plasticity and fiber elongation in cotton evolution.</title>
        <authorList>
            <person name="Chen X."/>
            <person name="Liu X."/>
            <person name="Zhao B."/>
            <person name="Zheng H."/>
            <person name="Hu Y."/>
            <person name="Lu G."/>
            <person name="Yang C."/>
            <person name="Chen J."/>
            <person name="Shan C."/>
            <person name="Zhang L."/>
            <person name="Zhou Y."/>
            <person name="Wang L."/>
            <person name="Guo W."/>
            <person name="Bai Y."/>
            <person name="Ruan J."/>
            <person name="Shangguan X."/>
            <person name="Mao Y."/>
            <person name="Jiang J."/>
            <person name="Zhu Y."/>
            <person name="Lei J."/>
            <person name="Kang H."/>
            <person name="Chen S."/>
            <person name="He X."/>
            <person name="Wang R."/>
            <person name="Wang Y."/>
            <person name="Chen J."/>
            <person name="Wang L."/>
            <person name="Yu S."/>
            <person name="Wang B."/>
            <person name="Wei J."/>
            <person name="Song S."/>
            <person name="Lu X."/>
            <person name="Gao Z."/>
            <person name="Gu W."/>
            <person name="Deng X."/>
            <person name="Ma D."/>
            <person name="Wang S."/>
            <person name="Liang W."/>
            <person name="Fang L."/>
            <person name="Cai C."/>
            <person name="Zhu X."/>
            <person name="Zhou B."/>
            <person name="Zhang Y."/>
            <person name="Chen Z."/>
            <person name="Xu S."/>
            <person name="Zhu R."/>
            <person name="Wang S."/>
            <person name="Zhang T."/>
            <person name="Zhao G."/>
        </authorList>
    </citation>
    <scope>NUCLEOTIDE SEQUENCE [LARGE SCALE GENOMIC DNA]</scope>
    <source>
        <strain evidence="8">cv. Xinhai21</strain>
        <tissue evidence="7">Leaf</tissue>
    </source>
</reference>
<dbReference type="Pfam" id="PF25598">
    <property type="entry name" value="ARM_PUB"/>
    <property type="match status" value="2"/>
</dbReference>
<dbReference type="InterPro" id="IPR003613">
    <property type="entry name" value="Ubox_domain"/>
</dbReference>
<evidence type="ECO:0000256" key="2">
    <source>
        <dbReference type="ARBA" id="ARBA00004906"/>
    </source>
</evidence>
<dbReference type="AlphaFoldDB" id="A0A2P5XJF3"/>
<dbReference type="EMBL" id="KZ664744">
    <property type="protein sequence ID" value="PPS03440.1"/>
    <property type="molecule type" value="Genomic_DNA"/>
</dbReference>
<dbReference type="InterPro" id="IPR011989">
    <property type="entry name" value="ARM-like"/>
</dbReference>
<dbReference type="InterPro" id="IPR045210">
    <property type="entry name" value="RING-Ubox_PUB"/>
</dbReference>
<evidence type="ECO:0000256" key="4">
    <source>
        <dbReference type="ARBA" id="ARBA00022786"/>
    </source>
</evidence>
<comment type="catalytic activity">
    <reaction evidence="1 5">
        <text>S-ubiquitinyl-[E2 ubiquitin-conjugating enzyme]-L-cysteine + [acceptor protein]-L-lysine = [E2 ubiquitin-conjugating enzyme]-L-cysteine + N(6)-ubiquitinyl-[acceptor protein]-L-lysine.</text>
        <dbReference type="EC" id="2.3.2.27"/>
    </reaction>
</comment>
<dbReference type="InterPro" id="IPR058678">
    <property type="entry name" value="ARM_PUB"/>
</dbReference>
<dbReference type="Gene3D" id="3.30.40.10">
    <property type="entry name" value="Zinc/RING finger domain, C3HC4 (zinc finger)"/>
    <property type="match status" value="2"/>
</dbReference>
<dbReference type="Gene3D" id="1.25.10.10">
    <property type="entry name" value="Leucine-rich Repeat Variant"/>
    <property type="match status" value="1"/>
</dbReference>
<dbReference type="Proteomes" id="UP000239757">
    <property type="component" value="Unassembled WGS sequence"/>
</dbReference>
<evidence type="ECO:0000256" key="5">
    <source>
        <dbReference type="RuleBase" id="RU369093"/>
    </source>
</evidence>
<dbReference type="UniPathway" id="UPA00143"/>
<protein>
    <recommendedName>
        <fullName evidence="5 6">U-box domain-containing protein</fullName>
        <ecNumber evidence="5">2.3.2.27</ecNumber>
    </recommendedName>
    <alternativeName>
        <fullName evidence="5">RING-type E3 ubiquitin transferase PUB</fullName>
    </alternativeName>
</protein>
<evidence type="ECO:0000256" key="3">
    <source>
        <dbReference type="ARBA" id="ARBA00022679"/>
    </source>
</evidence>
<gene>
    <name evidence="7" type="ORF">GOBAR_AA17220</name>
</gene>
<dbReference type="PANTHER" id="PTHR22849">
    <property type="entry name" value="WDSAM1 PROTEIN"/>
    <property type="match status" value="1"/>
</dbReference>
<feature type="domain" description="U-box" evidence="6">
    <location>
        <begin position="285"/>
        <end position="361"/>
    </location>
</feature>
<dbReference type="EC" id="2.3.2.27" evidence="5"/>
<evidence type="ECO:0000256" key="1">
    <source>
        <dbReference type="ARBA" id="ARBA00000900"/>
    </source>
</evidence>